<feature type="domain" description="Flagellin C-terminal" evidence="7">
    <location>
        <begin position="426"/>
        <end position="511"/>
    </location>
</feature>
<feature type="domain" description="Flagellin N-terminal" evidence="6">
    <location>
        <begin position="5"/>
        <end position="141"/>
    </location>
</feature>
<comment type="subcellular location">
    <subcellularLocation>
        <location evidence="4">Secreted</location>
    </subcellularLocation>
    <subcellularLocation>
        <location evidence="4">Bacterial flagellum</location>
    </subcellularLocation>
</comment>
<dbReference type="PANTHER" id="PTHR42792:SF2">
    <property type="entry name" value="FLAGELLIN"/>
    <property type="match status" value="1"/>
</dbReference>
<keyword evidence="3 4" id="KW-0975">Bacterial flagellum</keyword>
<dbReference type="EMBL" id="SPMY01000024">
    <property type="protein sequence ID" value="NMQ27904.1"/>
    <property type="molecule type" value="Genomic_DNA"/>
</dbReference>
<evidence type="ECO:0000256" key="5">
    <source>
        <dbReference type="SAM" id="Coils"/>
    </source>
</evidence>
<dbReference type="InterPro" id="IPR001029">
    <property type="entry name" value="Flagellin_N"/>
</dbReference>
<dbReference type="InterPro" id="IPR010810">
    <property type="entry name" value="Flagellin_hook_IN_motif"/>
</dbReference>
<comment type="similarity">
    <text evidence="1 4">Belongs to the bacterial flagellin family.</text>
</comment>
<gene>
    <name evidence="8" type="ORF">E4Q23_09120</name>
</gene>
<dbReference type="Gene3D" id="3.30.70.2120">
    <property type="match status" value="1"/>
</dbReference>
<name>A0ABX1TYI8_9PROT</name>
<proteinExistence type="inferred from homology"/>
<keyword evidence="8" id="KW-0966">Cell projection</keyword>
<dbReference type="Gene3D" id="6.10.10.10">
    <property type="entry name" value="Flagellar export chaperone, C-terminal domain"/>
    <property type="match status" value="1"/>
</dbReference>
<keyword evidence="9" id="KW-1185">Reference proteome</keyword>
<dbReference type="InterPro" id="IPR046358">
    <property type="entry name" value="Flagellin_C"/>
</dbReference>
<keyword evidence="8" id="KW-0282">Flagellum</keyword>
<dbReference type="Gene3D" id="1.20.1330.10">
    <property type="entry name" value="f41 fragment of flagellin, N-terminal domain"/>
    <property type="match status" value="2"/>
</dbReference>
<evidence type="ECO:0000313" key="9">
    <source>
        <dbReference type="Proteomes" id="UP000749010"/>
    </source>
</evidence>
<dbReference type="PANTHER" id="PTHR42792">
    <property type="entry name" value="FLAGELLIN"/>
    <property type="match status" value="1"/>
</dbReference>
<dbReference type="SUPFAM" id="SSF64518">
    <property type="entry name" value="Phase 1 flagellin"/>
    <property type="match status" value="1"/>
</dbReference>
<dbReference type="RefSeq" id="WP_169066362.1">
    <property type="nucleotide sequence ID" value="NZ_SPMY01000024.1"/>
</dbReference>
<sequence length="513" mass="51067">MPQVINTNVASLNSQRSLNMSQTSLATSLQRLSSGLRINSAKDDAAGLAISDRMNAQIRGINQATRNANDGISLAQTAEGDLDQIGNNLQRMRELAVQAGNATNSASDREALNLEVQSLAAEIDRVAQNSSFNGTKLLDGSFVAQNFQIGANGTTNDRLTITAIGSARTSALGGTGTSFAATKQGTATSDALSAGDLTLNGFQVGASSLGSGPGQSAASAFSIAAAINGISSNSGVTATADPNKVEGAAIDDTDAGAIAANTFSINGIKVGAIADGTTGAGQGANIAAAINAIATQTGVTASANATDGKLTLTAADGRDISIGLNGTAVDDATADSDRDDFLAQTGLADANVGTKAGDLQTATAEANHGTVTLNSTSTDGIVWGGAHADYAGFAAGGGVTNATVSSTVSSIANVSVLTANSATNALSAIDGALATVSNARVSLGSYQNRFASVVSSLQTTSENLSASRSRIVDADFAAETANLTRSQILQQAGTAMLAQANSLPQNVLSLLRG</sequence>
<evidence type="ECO:0000313" key="8">
    <source>
        <dbReference type="EMBL" id="NMQ27904.1"/>
    </source>
</evidence>
<evidence type="ECO:0000256" key="2">
    <source>
        <dbReference type="ARBA" id="ARBA00022525"/>
    </source>
</evidence>
<dbReference type="InterPro" id="IPR042187">
    <property type="entry name" value="Flagellin_C_sub2"/>
</dbReference>
<dbReference type="Pfam" id="PF00700">
    <property type="entry name" value="Flagellin_C"/>
    <property type="match status" value="1"/>
</dbReference>
<evidence type="ECO:0000259" key="6">
    <source>
        <dbReference type="Pfam" id="PF00669"/>
    </source>
</evidence>
<reference evidence="8 9" key="1">
    <citation type="submission" date="2019-03" db="EMBL/GenBank/DDBJ databases">
        <title>Metabolic reconstructions from genomes of highly enriched 'Candidatus Accumulibacter' and 'Candidatus Competibacter' bioreactor populations.</title>
        <authorList>
            <person name="Annavajhala M.K."/>
            <person name="Welles L."/>
            <person name="Abbas B."/>
            <person name="Sorokin D."/>
            <person name="Park H."/>
            <person name="Van Loosdrecht M."/>
            <person name="Chandran K."/>
        </authorList>
    </citation>
    <scope>NUCLEOTIDE SEQUENCE [LARGE SCALE GENOMIC DNA]</scope>
    <source>
        <strain evidence="8 9">SBR_S</strain>
    </source>
</reference>
<dbReference type="InterPro" id="IPR001492">
    <property type="entry name" value="Flagellin"/>
</dbReference>
<feature type="coiled-coil region" evidence="5">
    <location>
        <begin position="75"/>
        <end position="129"/>
    </location>
</feature>
<comment type="function">
    <text evidence="4">Flagellin is the subunit protein which polymerizes to form the filaments of bacterial flagella.</text>
</comment>
<organism evidence="8 9">
    <name type="scientific">Candidatus Accumulibacter phosphatis</name>
    <dbReference type="NCBI Taxonomy" id="327160"/>
    <lineage>
        <taxon>Bacteria</taxon>
        <taxon>Pseudomonadati</taxon>
        <taxon>Pseudomonadota</taxon>
        <taxon>Betaproteobacteria</taxon>
        <taxon>Candidatus Accumulibacter</taxon>
    </lineage>
</organism>
<dbReference type="Pfam" id="PF07196">
    <property type="entry name" value="Flagellin_IN"/>
    <property type="match status" value="1"/>
</dbReference>
<keyword evidence="8" id="KW-0969">Cilium</keyword>
<evidence type="ECO:0000256" key="4">
    <source>
        <dbReference type="RuleBase" id="RU362073"/>
    </source>
</evidence>
<dbReference type="Proteomes" id="UP000749010">
    <property type="component" value="Unassembled WGS sequence"/>
</dbReference>
<keyword evidence="5" id="KW-0175">Coiled coil</keyword>
<evidence type="ECO:0000256" key="3">
    <source>
        <dbReference type="ARBA" id="ARBA00023143"/>
    </source>
</evidence>
<comment type="caution">
    <text evidence="8">The sequence shown here is derived from an EMBL/GenBank/DDBJ whole genome shotgun (WGS) entry which is preliminary data.</text>
</comment>
<accession>A0ABX1TYI8</accession>
<evidence type="ECO:0000259" key="7">
    <source>
        <dbReference type="Pfam" id="PF00700"/>
    </source>
</evidence>
<dbReference type="PRINTS" id="PR00207">
    <property type="entry name" value="FLAGELLIN"/>
</dbReference>
<dbReference type="Pfam" id="PF00669">
    <property type="entry name" value="Flagellin_N"/>
    <property type="match status" value="1"/>
</dbReference>
<keyword evidence="2 4" id="KW-0964">Secreted</keyword>
<evidence type="ECO:0000256" key="1">
    <source>
        <dbReference type="ARBA" id="ARBA00005709"/>
    </source>
</evidence>
<protein>
    <recommendedName>
        <fullName evidence="4">Flagellin</fullName>
    </recommendedName>
</protein>